<dbReference type="RefSeq" id="WP_006092043.1">
    <property type="nucleotide sequence ID" value="NZ_AOHW01000045.1"/>
</dbReference>
<dbReference type="Proteomes" id="UP000011599">
    <property type="component" value="Unassembled WGS sequence"/>
</dbReference>
<dbReference type="AlphaFoldDB" id="L9VNA7"/>
<reference evidence="1 2" key="1">
    <citation type="journal article" date="2014" name="PLoS Genet.">
        <title>Phylogenetically driven sequencing of extremely halophilic archaea reveals strategies for static and dynamic osmo-response.</title>
        <authorList>
            <person name="Becker E.A."/>
            <person name="Seitzer P.M."/>
            <person name="Tritt A."/>
            <person name="Larsen D."/>
            <person name="Krusor M."/>
            <person name="Yao A.I."/>
            <person name="Wu D."/>
            <person name="Madern D."/>
            <person name="Eisen J.A."/>
            <person name="Darling A.E."/>
            <person name="Facciotti M.T."/>
        </authorList>
    </citation>
    <scope>NUCLEOTIDE SEQUENCE [LARGE SCALE GENOMIC DNA]</scope>
    <source>
        <strain evidence="1 2">GA33</strain>
    </source>
</reference>
<name>L9VNA7_9EURY</name>
<dbReference type="STRING" id="1114856.GCA_000383975_04206"/>
<accession>L9VNA7</accession>
<keyword evidence="2" id="KW-1185">Reference proteome</keyword>
<sequence length="74" mass="8499">MFEAESKQGALPGFEPGEPKQWIITAMETGLEYHILVEAMSRTEARETFESEFEMCELGVEDDEFDHNHESLFA</sequence>
<dbReference type="PATRIC" id="fig|1114856.3.peg.4042"/>
<evidence type="ECO:0000313" key="1">
    <source>
        <dbReference type="EMBL" id="ELY37738.1"/>
    </source>
</evidence>
<dbReference type="OrthoDB" id="379850at2157"/>
<organism evidence="1 2">
    <name type="scientific">Natronorubrum tibetense GA33</name>
    <dbReference type="NCBI Taxonomy" id="1114856"/>
    <lineage>
        <taxon>Archaea</taxon>
        <taxon>Methanobacteriati</taxon>
        <taxon>Methanobacteriota</taxon>
        <taxon>Stenosarchaea group</taxon>
        <taxon>Halobacteria</taxon>
        <taxon>Halobacteriales</taxon>
        <taxon>Natrialbaceae</taxon>
        <taxon>Natronorubrum</taxon>
    </lineage>
</organism>
<gene>
    <name evidence="1" type="ORF">C496_19560</name>
</gene>
<proteinExistence type="predicted"/>
<evidence type="ECO:0000313" key="2">
    <source>
        <dbReference type="Proteomes" id="UP000011599"/>
    </source>
</evidence>
<comment type="caution">
    <text evidence="1">The sequence shown here is derived from an EMBL/GenBank/DDBJ whole genome shotgun (WGS) entry which is preliminary data.</text>
</comment>
<protein>
    <submittedName>
        <fullName evidence="1">Uncharacterized protein</fullName>
    </submittedName>
</protein>
<dbReference type="EMBL" id="AOHW01000045">
    <property type="protein sequence ID" value="ELY37738.1"/>
    <property type="molecule type" value="Genomic_DNA"/>
</dbReference>